<feature type="transmembrane region" description="Helical" evidence="1">
    <location>
        <begin position="162"/>
        <end position="180"/>
    </location>
</feature>
<dbReference type="Proteomes" id="UP000095210">
    <property type="component" value="Chromosome"/>
</dbReference>
<feature type="transmembrane region" description="Helical" evidence="1">
    <location>
        <begin position="236"/>
        <end position="258"/>
    </location>
</feature>
<protein>
    <submittedName>
        <fullName evidence="2">ABC-2 family transporter protein</fullName>
    </submittedName>
</protein>
<evidence type="ECO:0000313" key="3">
    <source>
        <dbReference type="Proteomes" id="UP000095210"/>
    </source>
</evidence>
<keyword evidence="1" id="KW-1133">Transmembrane helix</keyword>
<evidence type="ECO:0000313" key="2">
    <source>
        <dbReference type="EMBL" id="AOS63163.1"/>
    </source>
</evidence>
<evidence type="ECO:0000256" key="1">
    <source>
        <dbReference type="SAM" id="Phobius"/>
    </source>
</evidence>
<keyword evidence="1" id="KW-0472">Membrane</keyword>
<feature type="transmembrane region" description="Helical" evidence="1">
    <location>
        <begin position="74"/>
        <end position="91"/>
    </location>
</feature>
<dbReference type="AlphaFoldDB" id="A0AAC9MXF7"/>
<feature type="transmembrane region" description="Helical" evidence="1">
    <location>
        <begin position="112"/>
        <end position="142"/>
    </location>
</feature>
<organism evidence="2 3">
    <name type="scientific">Actinoalloteichus hymeniacidonis</name>
    <dbReference type="NCBI Taxonomy" id="340345"/>
    <lineage>
        <taxon>Bacteria</taxon>
        <taxon>Bacillati</taxon>
        <taxon>Actinomycetota</taxon>
        <taxon>Actinomycetes</taxon>
        <taxon>Pseudonocardiales</taxon>
        <taxon>Pseudonocardiaceae</taxon>
        <taxon>Actinoalloteichus</taxon>
    </lineage>
</organism>
<sequence>MLGIIRSELTKILTLPSVWITAGVILAVNLFFQYQSIGFNIETVANIGPDGLVEVRGQLESAETVLRQALEASLFSPSILLCVLGAVIAGAEFRTGQLGLSLVAVPGRVRLVLGKIIATTVYALGFGLFCIALAAAFLYVAARDWNPGILWSLELLAGEARILLFMVTFTLIPLAITLITRRTLSGIIVAMVLVMLTMAQVVAVVSPAVDAFLPVSAARNLLLQGTDNPVPLTGSAGHGAMVLIGWTVLTCIASVLIIRRRDA</sequence>
<dbReference type="KEGG" id="ahm:TL08_11745"/>
<feature type="transmembrane region" description="Helical" evidence="1">
    <location>
        <begin position="187"/>
        <end position="209"/>
    </location>
</feature>
<proteinExistence type="predicted"/>
<accession>A0AAC9MXF7</accession>
<gene>
    <name evidence="2" type="ORF">TL08_11745</name>
</gene>
<dbReference type="EMBL" id="CP014859">
    <property type="protein sequence ID" value="AOS63163.1"/>
    <property type="molecule type" value="Genomic_DNA"/>
</dbReference>
<feature type="transmembrane region" description="Helical" evidence="1">
    <location>
        <begin position="12"/>
        <end position="32"/>
    </location>
</feature>
<keyword evidence="1" id="KW-0812">Transmembrane</keyword>
<dbReference type="RefSeq" id="WP_069853585.1">
    <property type="nucleotide sequence ID" value="NZ_CP014859.1"/>
</dbReference>
<reference evidence="3" key="1">
    <citation type="submission" date="2016-03" db="EMBL/GenBank/DDBJ databases">
        <title>Complete genome sequence of the type strain Actinoalloteichus hymeniacidonis DSM 45092.</title>
        <authorList>
            <person name="Schaffert L."/>
            <person name="Albersmeier A."/>
            <person name="Winkler A."/>
            <person name="Kalinowski J."/>
            <person name="Zotchev S."/>
            <person name="Ruckert C."/>
        </authorList>
    </citation>
    <scope>NUCLEOTIDE SEQUENCE [LARGE SCALE GENOMIC DNA]</scope>
    <source>
        <strain evidence="3">HPA177(T) (DSM 45092(T))</strain>
    </source>
</reference>
<name>A0AAC9MXF7_9PSEU</name>
<keyword evidence="3" id="KW-1185">Reference proteome</keyword>